<dbReference type="EMBL" id="BARS01016369">
    <property type="protein sequence ID" value="GAF86763.1"/>
    <property type="molecule type" value="Genomic_DNA"/>
</dbReference>
<protein>
    <submittedName>
        <fullName evidence="1">Uncharacterized protein</fullName>
    </submittedName>
</protein>
<comment type="caution">
    <text evidence="1">The sequence shown here is derived from an EMBL/GenBank/DDBJ whole genome shotgun (WGS) entry which is preliminary data.</text>
</comment>
<organism evidence="1">
    <name type="scientific">marine sediment metagenome</name>
    <dbReference type="NCBI Taxonomy" id="412755"/>
    <lineage>
        <taxon>unclassified sequences</taxon>
        <taxon>metagenomes</taxon>
        <taxon>ecological metagenomes</taxon>
    </lineage>
</organism>
<evidence type="ECO:0000313" key="1">
    <source>
        <dbReference type="EMBL" id="GAF86763.1"/>
    </source>
</evidence>
<accession>X0SZW8</accession>
<gene>
    <name evidence="1" type="ORF">S01H1_26941</name>
</gene>
<reference evidence="1" key="1">
    <citation type="journal article" date="2014" name="Front. Microbiol.">
        <title>High frequency of phylogenetically diverse reductive dehalogenase-homologous genes in deep subseafloor sedimentary metagenomes.</title>
        <authorList>
            <person name="Kawai M."/>
            <person name="Futagami T."/>
            <person name="Toyoda A."/>
            <person name="Takaki Y."/>
            <person name="Nishi S."/>
            <person name="Hori S."/>
            <person name="Arai W."/>
            <person name="Tsubouchi T."/>
            <person name="Morono Y."/>
            <person name="Uchiyama I."/>
            <person name="Ito T."/>
            <person name="Fujiyama A."/>
            <person name="Inagaki F."/>
            <person name="Takami H."/>
        </authorList>
    </citation>
    <scope>NUCLEOTIDE SEQUENCE</scope>
    <source>
        <strain evidence="1">Expedition CK06-06</strain>
    </source>
</reference>
<sequence>MIINDCYNTKCIYWRKKSFCKKYLKTEDCGFRIATEKTIVGDKHKPNFI</sequence>
<proteinExistence type="predicted"/>
<name>X0SZW8_9ZZZZ</name>
<dbReference type="AlphaFoldDB" id="X0SZW8"/>